<evidence type="ECO:0000313" key="5">
    <source>
        <dbReference type="Proteomes" id="UP000095649"/>
    </source>
</evidence>
<evidence type="ECO:0000313" key="6">
    <source>
        <dbReference type="Proteomes" id="UP000219901"/>
    </source>
</evidence>
<reference evidence="1 5" key="1">
    <citation type="submission" date="2015-09" db="EMBL/GenBank/DDBJ databases">
        <authorList>
            <consortium name="Pathogen Informatics"/>
        </authorList>
    </citation>
    <scope>NUCLEOTIDE SEQUENCE [LARGE SCALE GENOMIC DNA]</scope>
    <source>
        <strain evidence="1 5">2789STDY5834970</strain>
    </source>
</reference>
<dbReference type="GeneID" id="75068568"/>
<accession>A0A173V5L2</accession>
<evidence type="ECO:0000313" key="7">
    <source>
        <dbReference type="Proteomes" id="UP000220005"/>
    </source>
</evidence>
<evidence type="ECO:0000313" key="2">
    <source>
        <dbReference type="EMBL" id="PDX72873.1"/>
    </source>
</evidence>
<sequence length="154" mass="17629">MKKEIEAFVNAANEQELEAAWNNLSAEEQRVFEQLMEEDSPEDALAFFAQLYDDAPKEQASETVSISENEIYFKRQPLTEEQKKHGSYVDENGNLHVKNLSAFWIPELTTTEKVGHTTYTVTGSYEGKESFLKKLERIVAKNAQQKFEDEGADE</sequence>
<organism evidence="1 5">
    <name type="scientific">Faecalibacterium prausnitzii</name>
    <dbReference type="NCBI Taxonomy" id="853"/>
    <lineage>
        <taxon>Bacteria</taxon>
        <taxon>Bacillati</taxon>
        <taxon>Bacillota</taxon>
        <taxon>Clostridia</taxon>
        <taxon>Eubacteriales</taxon>
        <taxon>Oscillospiraceae</taxon>
        <taxon>Faecalibacterium</taxon>
    </lineage>
</organism>
<dbReference type="Proteomes" id="UP000220005">
    <property type="component" value="Unassembled WGS sequence"/>
</dbReference>
<evidence type="ECO:0000313" key="8">
    <source>
        <dbReference type="Proteomes" id="UP000220157"/>
    </source>
</evidence>
<dbReference type="Proteomes" id="UP000220157">
    <property type="component" value="Unassembled WGS sequence"/>
</dbReference>
<evidence type="ECO:0000313" key="4">
    <source>
        <dbReference type="EMBL" id="PDX81509.1"/>
    </source>
</evidence>
<name>A0A173V5L2_9FIRM</name>
<dbReference type="Proteomes" id="UP000219901">
    <property type="component" value="Unassembled WGS sequence"/>
</dbReference>
<dbReference type="Proteomes" id="UP000095649">
    <property type="component" value="Unassembled WGS sequence"/>
</dbReference>
<reference evidence="2" key="3">
    <citation type="submission" date="2017-07" db="EMBL/GenBank/DDBJ databases">
        <authorList>
            <person name="Sun Z.S."/>
            <person name="Albrecht U."/>
            <person name="Echele G."/>
            <person name="Lee C.C."/>
        </authorList>
    </citation>
    <scope>NUCLEOTIDE SEQUENCE</scope>
    <source>
        <strain evidence="2">CNCM I 4546</strain>
        <strain evidence="3">CNCM I 4573</strain>
        <strain evidence="4">CNCM I 4575</strain>
    </source>
</reference>
<gene>
    <name evidence="2" type="ORF">CGS55_06445</name>
    <name evidence="3" type="ORF">CGS56_04725</name>
    <name evidence="4" type="ORF">CGS58_06590</name>
    <name evidence="1" type="ORF">ERS852582_02612</name>
</gene>
<dbReference type="OrthoDB" id="2054352at2"/>
<dbReference type="RefSeq" id="WP_005924522.1">
    <property type="nucleotide sequence ID" value="NZ_CABKNH010000003.1"/>
</dbReference>
<proteinExistence type="predicted"/>
<dbReference type="AlphaFoldDB" id="A0A173V5L2"/>
<dbReference type="EMBL" id="NMTW01000026">
    <property type="protein sequence ID" value="PDX75993.1"/>
    <property type="molecule type" value="Genomic_DNA"/>
</dbReference>
<reference evidence="6 7" key="2">
    <citation type="journal article" date="2017" name="Front. Microbiol.">
        <title>New Insights into the Diversity of the Genus Faecalibacterium.</title>
        <authorList>
            <person name="Benevides L."/>
            <person name="Burman S."/>
            <person name="Martin R."/>
            <person name="Robert V."/>
            <person name="Thomas M."/>
            <person name="Miquel S."/>
            <person name="Chain F."/>
            <person name="Sokol H."/>
            <person name="Bermudez-Humaran L.G."/>
            <person name="Morrison M."/>
            <person name="Langella P."/>
            <person name="Azevedo V.A."/>
            <person name="Chatel J.M."/>
            <person name="Soares S."/>
        </authorList>
    </citation>
    <scope>NUCLEOTIDE SEQUENCE [LARGE SCALE GENOMIC DNA]</scope>
    <source>
        <strain evidence="2 6">CNCM I 4546</strain>
        <strain evidence="3 8">CNCM I 4573</strain>
        <strain evidence="4 7">CNCM I 4575</strain>
    </source>
</reference>
<protein>
    <submittedName>
        <fullName evidence="1">Uncharacterized protein</fullName>
    </submittedName>
</protein>
<dbReference type="EMBL" id="NMTY01000013">
    <property type="protein sequence ID" value="PDX81509.1"/>
    <property type="molecule type" value="Genomic_DNA"/>
</dbReference>
<evidence type="ECO:0000313" key="3">
    <source>
        <dbReference type="EMBL" id="PDX75993.1"/>
    </source>
</evidence>
<dbReference type="EMBL" id="CYXN01000036">
    <property type="protein sequence ID" value="CUN22572.1"/>
    <property type="molecule type" value="Genomic_DNA"/>
</dbReference>
<dbReference type="EMBL" id="NMTV01000037">
    <property type="protein sequence ID" value="PDX72873.1"/>
    <property type="molecule type" value="Genomic_DNA"/>
</dbReference>
<evidence type="ECO:0000313" key="1">
    <source>
        <dbReference type="EMBL" id="CUN22572.1"/>
    </source>
</evidence>